<dbReference type="SUPFAM" id="SSF53383">
    <property type="entry name" value="PLP-dependent transferases"/>
    <property type="match status" value="1"/>
</dbReference>
<dbReference type="InterPro" id="IPR004838">
    <property type="entry name" value="NHTrfase_class1_PyrdxlP-BS"/>
</dbReference>
<name>A0A9X7Z7M1_9BACL</name>
<evidence type="ECO:0000313" key="7">
    <source>
        <dbReference type="Proteomes" id="UP000663505"/>
    </source>
</evidence>
<dbReference type="PANTHER" id="PTHR42832">
    <property type="entry name" value="AMINO ACID AMINOTRANSFERASE"/>
    <property type="match status" value="1"/>
</dbReference>
<dbReference type="Gene3D" id="3.90.1150.10">
    <property type="entry name" value="Aspartate Aminotransferase, domain 1"/>
    <property type="match status" value="1"/>
</dbReference>
<dbReference type="GO" id="GO:0008483">
    <property type="term" value="F:transaminase activity"/>
    <property type="evidence" value="ECO:0007669"/>
    <property type="project" value="UniProtKB-KW"/>
</dbReference>
<keyword evidence="7" id="KW-1185">Reference proteome</keyword>
<protein>
    <recommendedName>
        <fullName evidence="4">Aminotransferase</fullName>
        <ecNumber evidence="4">2.6.1.-</ecNumber>
    </recommendedName>
</protein>
<keyword evidence="2 4" id="KW-0032">Aminotransferase</keyword>
<dbReference type="Pfam" id="PF00155">
    <property type="entry name" value="Aminotran_1_2"/>
    <property type="match status" value="1"/>
</dbReference>
<gene>
    <name evidence="6" type="ORF">JZ786_06200</name>
</gene>
<evidence type="ECO:0000256" key="4">
    <source>
        <dbReference type="RuleBase" id="RU000481"/>
    </source>
</evidence>
<dbReference type="InterPro" id="IPR015424">
    <property type="entry name" value="PyrdxlP-dep_Trfase"/>
</dbReference>
<proteinExistence type="inferred from homology"/>
<dbReference type="EMBL" id="CP071182">
    <property type="protein sequence ID" value="QSO48572.1"/>
    <property type="molecule type" value="Genomic_DNA"/>
</dbReference>
<dbReference type="InterPro" id="IPR004839">
    <property type="entry name" value="Aminotransferase_I/II_large"/>
</dbReference>
<comment type="cofactor">
    <cofactor evidence="1 4">
        <name>pyridoxal 5'-phosphate</name>
        <dbReference type="ChEBI" id="CHEBI:597326"/>
    </cofactor>
</comment>
<dbReference type="InterPro" id="IPR050881">
    <property type="entry name" value="LL-DAP_aminotransferase"/>
</dbReference>
<evidence type="ECO:0000259" key="5">
    <source>
        <dbReference type="Pfam" id="PF00155"/>
    </source>
</evidence>
<dbReference type="GO" id="GO:0030170">
    <property type="term" value="F:pyridoxal phosphate binding"/>
    <property type="evidence" value="ECO:0007669"/>
    <property type="project" value="InterPro"/>
</dbReference>
<dbReference type="Gene3D" id="3.40.640.10">
    <property type="entry name" value="Type I PLP-dependent aspartate aminotransferase-like (Major domain)"/>
    <property type="match status" value="1"/>
</dbReference>
<dbReference type="PANTHER" id="PTHR42832:SF2">
    <property type="entry name" value="ASPARTATE TRANSAMINASE"/>
    <property type="match status" value="1"/>
</dbReference>
<dbReference type="EC" id="2.6.1.-" evidence="4"/>
<keyword evidence="3 4" id="KW-0808">Transferase</keyword>
<organism evidence="6 7">
    <name type="scientific">Alicyclobacillus mengziensis</name>
    <dbReference type="NCBI Taxonomy" id="2931921"/>
    <lineage>
        <taxon>Bacteria</taxon>
        <taxon>Bacillati</taxon>
        <taxon>Bacillota</taxon>
        <taxon>Bacilli</taxon>
        <taxon>Bacillales</taxon>
        <taxon>Alicyclobacillaceae</taxon>
        <taxon>Alicyclobacillus</taxon>
    </lineage>
</organism>
<evidence type="ECO:0000256" key="2">
    <source>
        <dbReference type="ARBA" id="ARBA00022576"/>
    </source>
</evidence>
<evidence type="ECO:0000313" key="6">
    <source>
        <dbReference type="EMBL" id="QSO48572.1"/>
    </source>
</evidence>
<comment type="similarity">
    <text evidence="4">Belongs to the class-I pyridoxal-phosphate-dependent aminotransferase family.</text>
</comment>
<dbReference type="InterPro" id="IPR015422">
    <property type="entry name" value="PyrdxlP-dep_Trfase_small"/>
</dbReference>
<evidence type="ECO:0000256" key="3">
    <source>
        <dbReference type="ARBA" id="ARBA00022679"/>
    </source>
</evidence>
<dbReference type="KEGG" id="afx:JZ786_06200"/>
<dbReference type="Proteomes" id="UP000663505">
    <property type="component" value="Chromosome"/>
</dbReference>
<dbReference type="InterPro" id="IPR015421">
    <property type="entry name" value="PyrdxlP-dep_Trfase_major"/>
</dbReference>
<dbReference type="RefSeq" id="WP_206657903.1">
    <property type="nucleotide sequence ID" value="NZ_CP071182.1"/>
</dbReference>
<dbReference type="CDD" id="cd00609">
    <property type="entry name" value="AAT_like"/>
    <property type="match status" value="1"/>
</dbReference>
<feature type="domain" description="Aminotransferase class I/classII large" evidence="5">
    <location>
        <begin position="33"/>
        <end position="382"/>
    </location>
</feature>
<dbReference type="AlphaFoldDB" id="A0A9X7Z7M1"/>
<evidence type="ECO:0000256" key="1">
    <source>
        <dbReference type="ARBA" id="ARBA00001933"/>
    </source>
</evidence>
<dbReference type="PROSITE" id="PS00105">
    <property type="entry name" value="AA_TRANSFER_CLASS_1"/>
    <property type="match status" value="1"/>
</dbReference>
<sequence>MTDLTARRLRELSTGIFAELQSRKRQVLQRGLDVIDLSVGSPDLPPPQIVRDVLTEAVQDVTQYGYALSGTDAFSDAVAAFYKSRYGVELDARSEILQVMGSQDGLAHLALAMLDPGDVVLAPDPGYPIYHASVHIAGGTLHTMPLRPENGFLPRFDTIPKEIILKTKLMILNHPGNPVPTLATEEFFAEAIEFAKHNHIIIAHDFAYSELVYDGLRPVSFMSVPGARDVGFEFNSLSKTFNMAGARIGYAVGSERLLEPLRMLKSHIDYGIFFPIQRAATAALLSDPALLLKQANIYEARRDALVDGLSAAGWNVDKPHATMFLWAKLPNSWTSTEFALTLIEQTGVAVTPGNAFGREGEGYVRIALVQSAEVLAEAAKRIGTVLASR</sequence>
<reference evidence="6 7" key="1">
    <citation type="submission" date="2021-02" db="EMBL/GenBank/DDBJ databases">
        <title>Alicyclobacillus curvatus sp. nov. and Alicyclobacillus mengziensis sp. nov., two acidophilic bacteria isolated from acid mine drainage.</title>
        <authorList>
            <person name="Huang Y."/>
        </authorList>
    </citation>
    <scope>NUCLEOTIDE SEQUENCE [LARGE SCALE GENOMIC DNA]</scope>
    <source>
        <strain evidence="6 7">S30H14</strain>
    </source>
</reference>
<accession>A0A9X7Z7M1</accession>